<dbReference type="EMBL" id="VJZT01000011">
    <property type="protein sequence ID" value="TRX38343.1"/>
    <property type="molecule type" value="Genomic_DNA"/>
</dbReference>
<reference evidence="1 2" key="1">
    <citation type="submission" date="2019-07" db="EMBL/GenBank/DDBJ databases">
        <title>Novel species of Flavobacterium.</title>
        <authorList>
            <person name="Liu Q."/>
            <person name="Xin Y.-H."/>
        </authorList>
    </citation>
    <scope>NUCLEOTIDE SEQUENCE [LARGE SCALE GENOMIC DNA]</scope>
    <source>
        <strain evidence="1 2">LB1R34</strain>
    </source>
</reference>
<keyword evidence="2" id="KW-1185">Reference proteome</keyword>
<evidence type="ECO:0000313" key="2">
    <source>
        <dbReference type="Proteomes" id="UP000316371"/>
    </source>
</evidence>
<dbReference type="InterPro" id="IPR035093">
    <property type="entry name" value="RelE/ParE_toxin_dom_sf"/>
</dbReference>
<dbReference type="Proteomes" id="UP000316371">
    <property type="component" value="Unassembled WGS sequence"/>
</dbReference>
<dbReference type="RefSeq" id="WP_144256848.1">
    <property type="nucleotide sequence ID" value="NZ_VJZT01000011.1"/>
</dbReference>
<dbReference type="Gene3D" id="3.30.2310.20">
    <property type="entry name" value="RelE-like"/>
    <property type="match status" value="1"/>
</dbReference>
<dbReference type="OrthoDB" id="573082at2"/>
<protein>
    <submittedName>
        <fullName evidence="1">Type II toxin-antitoxin system RelE/ParE family toxin</fullName>
    </submittedName>
</protein>
<comment type="caution">
    <text evidence="1">The sequence shown here is derived from an EMBL/GenBank/DDBJ whole genome shotgun (WGS) entry which is preliminary data.</text>
</comment>
<dbReference type="AlphaFoldDB" id="A0A553E0G0"/>
<sequence>MDKFKVLFLTEAREFLLELDEKSRDKIIFNIDKSKIKNDNELFKKLKGEIWEFRTLYNKTQFRIFAFWDKTDKIATLVLATHGIIKKTGKTPEKEIEKAENIRLRYFELKNKSNEK</sequence>
<dbReference type="InterPro" id="IPR009241">
    <property type="entry name" value="HigB-like"/>
</dbReference>
<name>A0A553E0G0_9FLAO</name>
<organism evidence="1 2">
    <name type="scientific">Flavobacterium restrictum</name>
    <dbReference type="NCBI Taxonomy" id="2594428"/>
    <lineage>
        <taxon>Bacteria</taxon>
        <taxon>Pseudomonadati</taxon>
        <taxon>Bacteroidota</taxon>
        <taxon>Flavobacteriia</taxon>
        <taxon>Flavobacteriales</taxon>
        <taxon>Flavobacteriaceae</taxon>
        <taxon>Flavobacterium</taxon>
    </lineage>
</organism>
<gene>
    <name evidence="1" type="ORF">FNW21_11275</name>
</gene>
<evidence type="ECO:0000313" key="1">
    <source>
        <dbReference type="EMBL" id="TRX38343.1"/>
    </source>
</evidence>
<proteinExistence type="predicted"/>
<dbReference type="Pfam" id="PF05973">
    <property type="entry name" value="Gp49"/>
    <property type="match status" value="1"/>
</dbReference>
<accession>A0A553E0G0</accession>